<keyword evidence="4" id="KW-1185">Reference proteome</keyword>
<dbReference type="Proteomes" id="UP001525968">
    <property type="component" value="Unassembled WGS sequence"/>
</dbReference>
<protein>
    <submittedName>
        <fullName evidence="3">Outer membrane lipoprotein carrier protein LolA</fullName>
    </submittedName>
</protein>
<organism evidence="3 4">
    <name type="scientific">Acidovorax bellezanensis</name>
    <dbReference type="NCBI Taxonomy" id="2976702"/>
    <lineage>
        <taxon>Bacteria</taxon>
        <taxon>Pseudomonadati</taxon>
        <taxon>Pseudomonadota</taxon>
        <taxon>Betaproteobacteria</taxon>
        <taxon>Burkholderiales</taxon>
        <taxon>Comamonadaceae</taxon>
        <taxon>Acidovorax</taxon>
    </lineage>
</organism>
<reference evidence="3 4" key="1">
    <citation type="submission" date="2022-09" db="EMBL/GenBank/DDBJ databases">
        <title>Draft genome of isolate Be4.</title>
        <authorList>
            <person name="Sanchez-Castro I."/>
            <person name="Martinez-Rodriguez P."/>
            <person name="Descostes M."/>
            <person name="Merroun M."/>
        </authorList>
    </citation>
    <scope>NUCLEOTIDE SEQUENCE [LARGE SCALE GENOMIC DNA]</scope>
    <source>
        <strain evidence="3 4">Be4</strain>
    </source>
</reference>
<proteinExistence type="predicted"/>
<dbReference type="Pfam" id="PF19574">
    <property type="entry name" value="LolA_3"/>
    <property type="match status" value="1"/>
</dbReference>
<name>A0ABT2PUM1_9BURK</name>
<comment type="caution">
    <text evidence="3">The sequence shown here is derived from an EMBL/GenBank/DDBJ whole genome shotgun (WGS) entry which is preliminary data.</text>
</comment>
<dbReference type="EMBL" id="JAODYH010000014">
    <property type="protein sequence ID" value="MCT9812947.1"/>
    <property type="molecule type" value="Genomic_DNA"/>
</dbReference>
<gene>
    <name evidence="3" type="ORF">N0K08_20145</name>
</gene>
<sequence length="215" mass="23743">MKRRLAWLLCASLAWPLAQAVETGAVQTGAAPTRLLSQVRQRLAEAPVVRGTFTQEKTIKGFQHPLRSSGRFVVAQGKGIVWQVQQPFASTLRVTPDSLQSLQADGQVDFQLQAQQEPALRAINGMLFAVMAADVAALAQHFVVQGNLQGNDAWRLTLIPRDKMLGQWLVRIELRGDRFVREVRLLEAQGDASVIQLQNPAADRALKPEEASLFD</sequence>
<accession>A0ABT2PUM1</accession>
<evidence type="ECO:0000256" key="1">
    <source>
        <dbReference type="ARBA" id="ARBA00022729"/>
    </source>
</evidence>
<feature type="chain" id="PRO_5045406280" evidence="2">
    <location>
        <begin position="21"/>
        <end position="215"/>
    </location>
</feature>
<feature type="signal peptide" evidence="2">
    <location>
        <begin position="1"/>
        <end position="20"/>
    </location>
</feature>
<evidence type="ECO:0000256" key="2">
    <source>
        <dbReference type="SAM" id="SignalP"/>
    </source>
</evidence>
<dbReference type="SUPFAM" id="SSF89392">
    <property type="entry name" value="Prokaryotic lipoproteins and lipoprotein localization factors"/>
    <property type="match status" value="1"/>
</dbReference>
<dbReference type="Gene3D" id="2.50.20.10">
    <property type="entry name" value="Lipoprotein localisation LolA/LolB/LppX"/>
    <property type="match status" value="1"/>
</dbReference>
<evidence type="ECO:0000313" key="4">
    <source>
        <dbReference type="Proteomes" id="UP001525968"/>
    </source>
</evidence>
<dbReference type="InterPro" id="IPR029046">
    <property type="entry name" value="LolA/LolB/LppX"/>
</dbReference>
<keyword evidence="3" id="KW-0449">Lipoprotein</keyword>
<dbReference type="RefSeq" id="WP_261502194.1">
    <property type="nucleotide sequence ID" value="NZ_JAODYH010000014.1"/>
</dbReference>
<keyword evidence="1 2" id="KW-0732">Signal</keyword>
<dbReference type="InterPro" id="IPR004564">
    <property type="entry name" value="OM_lipoprot_carrier_LolA-like"/>
</dbReference>
<dbReference type="CDD" id="cd16325">
    <property type="entry name" value="LolA"/>
    <property type="match status" value="1"/>
</dbReference>
<evidence type="ECO:0000313" key="3">
    <source>
        <dbReference type="EMBL" id="MCT9812947.1"/>
    </source>
</evidence>